<comment type="caution">
    <text evidence="3">The sequence shown here is derived from an EMBL/GenBank/DDBJ whole genome shotgun (WGS) entry which is preliminary data.</text>
</comment>
<dbReference type="EMBL" id="VZSS01000280">
    <property type="protein sequence ID" value="NWZ88318.1"/>
    <property type="molecule type" value="Genomic_DNA"/>
</dbReference>
<gene>
    <name evidence="3" type="primary">Ccdc97_1</name>
    <name evidence="3" type="ORF">POEATR_R15286</name>
</gene>
<feature type="region of interest" description="Disordered" evidence="1">
    <location>
        <begin position="1"/>
        <end position="44"/>
    </location>
</feature>
<dbReference type="Proteomes" id="UP000540071">
    <property type="component" value="Unassembled WGS sequence"/>
</dbReference>
<name>A0A7K7R7Y9_POEAT</name>
<feature type="domain" description="CCD97-like C-terminal" evidence="2">
    <location>
        <begin position="44"/>
        <end position="90"/>
    </location>
</feature>
<accession>A0A7K7R7Y9</accession>
<evidence type="ECO:0000313" key="3">
    <source>
        <dbReference type="EMBL" id="NWZ88318.1"/>
    </source>
</evidence>
<feature type="compositionally biased region" description="Basic and acidic residues" evidence="1">
    <location>
        <begin position="19"/>
        <end position="29"/>
    </location>
</feature>
<feature type="region of interest" description="Disordered" evidence="1">
    <location>
        <begin position="82"/>
        <end position="101"/>
    </location>
</feature>
<dbReference type="AlphaFoldDB" id="A0A7K7R7Y9"/>
<dbReference type="InterPro" id="IPR040233">
    <property type="entry name" value="CCD97-like_C"/>
</dbReference>
<protein>
    <submittedName>
        <fullName evidence="3">CCD97 protein</fullName>
    </submittedName>
</protein>
<feature type="compositionally biased region" description="Basic residues" evidence="1">
    <location>
        <begin position="30"/>
        <end position="44"/>
    </location>
</feature>
<evidence type="ECO:0000313" key="4">
    <source>
        <dbReference type="Proteomes" id="UP000540071"/>
    </source>
</evidence>
<dbReference type="Pfam" id="PF09747">
    <property type="entry name" value="CCD97-like_C"/>
    <property type="match status" value="1"/>
</dbReference>
<sequence>FSGPAPMADPSPEPSGGPREPRTGPDRSRGAPRGRPPARTRLRNRRFAALRELLREGDYFSEERMRLRAPRLFQHYIGRFREPQNPRNRPQILGNEPRIPW</sequence>
<organism evidence="3 4">
    <name type="scientific">Poecile atricapillus</name>
    <name type="common">Black-capped chickadee</name>
    <name type="synonym">Parus atricapillus</name>
    <dbReference type="NCBI Taxonomy" id="48891"/>
    <lineage>
        <taxon>Eukaryota</taxon>
        <taxon>Metazoa</taxon>
        <taxon>Chordata</taxon>
        <taxon>Craniata</taxon>
        <taxon>Vertebrata</taxon>
        <taxon>Euteleostomi</taxon>
        <taxon>Archelosauria</taxon>
        <taxon>Archosauria</taxon>
        <taxon>Dinosauria</taxon>
        <taxon>Saurischia</taxon>
        <taxon>Theropoda</taxon>
        <taxon>Coelurosauria</taxon>
        <taxon>Aves</taxon>
        <taxon>Neognathae</taxon>
        <taxon>Neoaves</taxon>
        <taxon>Telluraves</taxon>
        <taxon>Australaves</taxon>
        <taxon>Passeriformes</taxon>
        <taxon>Paridae</taxon>
        <taxon>Poecile</taxon>
    </lineage>
</organism>
<dbReference type="InterPro" id="IPR018613">
    <property type="entry name" value="Ccdc97-like"/>
</dbReference>
<evidence type="ECO:0000256" key="1">
    <source>
        <dbReference type="SAM" id="MobiDB-lite"/>
    </source>
</evidence>
<reference evidence="3 4" key="1">
    <citation type="submission" date="2019-09" db="EMBL/GenBank/DDBJ databases">
        <title>Bird 10,000 Genomes (B10K) Project - Family phase.</title>
        <authorList>
            <person name="Zhang G."/>
        </authorList>
    </citation>
    <scope>NUCLEOTIDE SEQUENCE [LARGE SCALE GENOMIC DNA]</scope>
    <source>
        <strain evidence="3">OUT-0023</strain>
        <tissue evidence="3">Blood</tissue>
    </source>
</reference>
<evidence type="ECO:0000259" key="2">
    <source>
        <dbReference type="Pfam" id="PF09747"/>
    </source>
</evidence>
<feature type="non-terminal residue" evidence="3">
    <location>
        <position position="101"/>
    </location>
</feature>
<keyword evidence="4" id="KW-1185">Reference proteome</keyword>
<dbReference type="PANTHER" id="PTHR31840:SF1">
    <property type="entry name" value="COILED-COIL DOMAIN-CONTAINING PROTEIN 97"/>
    <property type="match status" value="1"/>
</dbReference>
<feature type="non-terminal residue" evidence="3">
    <location>
        <position position="1"/>
    </location>
</feature>
<proteinExistence type="predicted"/>
<dbReference type="PANTHER" id="PTHR31840">
    <property type="entry name" value="COILED-COIL DOMAIN-CONTAINING PROTEIN 97"/>
    <property type="match status" value="1"/>
</dbReference>